<feature type="transmembrane region" description="Helical" evidence="1">
    <location>
        <begin position="26"/>
        <end position="44"/>
    </location>
</feature>
<reference evidence="2" key="1">
    <citation type="submission" date="2022-08" db="EMBL/GenBank/DDBJ databases">
        <title>Polycladomyces zharkentsis sp. nov., a novel thermophilic CMC and starch-degrading bacterium isolated from a geothermal spring in Kazakhstan.</title>
        <authorList>
            <person name="Mashzhan A."/>
            <person name="Kistaubaeva A."/>
            <person name="Javier-Lopez R."/>
            <person name="Birkeland N.-K."/>
        </authorList>
    </citation>
    <scope>NUCLEOTIDE SEQUENCE</scope>
    <source>
        <strain evidence="2">KSR 13</strain>
    </source>
</reference>
<proteinExistence type="predicted"/>
<keyword evidence="1" id="KW-0812">Transmembrane</keyword>
<sequence length="87" mass="9497">MSIMVLAALFFPIALTFDWSMMQYLSFVVLAVGGTGLVLLVMWIKSPDWPLVGSPFALQAAVIALAALALLYGSYRLSLLLYQKKGL</sequence>
<dbReference type="RefSeq" id="WP_301237439.1">
    <property type="nucleotide sequence ID" value="NZ_JANRHH010000013.1"/>
</dbReference>
<protein>
    <submittedName>
        <fullName evidence="2">Uncharacterized protein</fullName>
    </submittedName>
</protein>
<evidence type="ECO:0000256" key="1">
    <source>
        <dbReference type="SAM" id="Phobius"/>
    </source>
</evidence>
<gene>
    <name evidence="2" type="ORF">NWF35_02080</name>
</gene>
<keyword evidence="1" id="KW-1133">Transmembrane helix</keyword>
<accession>A0ABT8IIV1</accession>
<name>A0ABT8IIV1_9BACL</name>
<evidence type="ECO:0000313" key="3">
    <source>
        <dbReference type="Proteomes" id="UP001174196"/>
    </source>
</evidence>
<dbReference type="Proteomes" id="UP001174196">
    <property type="component" value="Unassembled WGS sequence"/>
</dbReference>
<organism evidence="2 3">
    <name type="scientific">Polycladomyces subterraneus</name>
    <dbReference type="NCBI Taxonomy" id="1016997"/>
    <lineage>
        <taxon>Bacteria</taxon>
        <taxon>Bacillati</taxon>
        <taxon>Bacillota</taxon>
        <taxon>Bacilli</taxon>
        <taxon>Bacillales</taxon>
        <taxon>Thermoactinomycetaceae</taxon>
        <taxon>Polycladomyces</taxon>
    </lineage>
</organism>
<feature type="transmembrane region" description="Helical" evidence="1">
    <location>
        <begin position="56"/>
        <end position="75"/>
    </location>
</feature>
<keyword evidence="3" id="KW-1185">Reference proteome</keyword>
<keyword evidence="1" id="KW-0472">Membrane</keyword>
<dbReference type="EMBL" id="JANRHH010000013">
    <property type="protein sequence ID" value="MDN4592716.1"/>
    <property type="molecule type" value="Genomic_DNA"/>
</dbReference>
<evidence type="ECO:0000313" key="2">
    <source>
        <dbReference type="EMBL" id="MDN4592716.1"/>
    </source>
</evidence>
<comment type="caution">
    <text evidence="2">The sequence shown here is derived from an EMBL/GenBank/DDBJ whole genome shotgun (WGS) entry which is preliminary data.</text>
</comment>